<dbReference type="InterPro" id="IPR018704">
    <property type="entry name" value="SecYEG/CpoB_TPR"/>
</dbReference>
<dbReference type="Pfam" id="PF14559">
    <property type="entry name" value="TPR_19"/>
    <property type="match status" value="1"/>
</dbReference>
<evidence type="ECO:0000256" key="2">
    <source>
        <dbReference type="SAM" id="Phobius"/>
    </source>
</evidence>
<feature type="transmembrane region" description="Helical" evidence="2">
    <location>
        <begin position="33"/>
        <end position="51"/>
    </location>
</feature>
<dbReference type="PROSITE" id="PS50293">
    <property type="entry name" value="TPR_REGION"/>
    <property type="match status" value="1"/>
</dbReference>
<evidence type="ECO:0000259" key="3">
    <source>
        <dbReference type="Pfam" id="PF09976"/>
    </source>
</evidence>
<dbReference type="InterPro" id="IPR011990">
    <property type="entry name" value="TPR-like_helical_dom_sf"/>
</dbReference>
<dbReference type="AlphaFoldDB" id="A0A1F5QY98"/>
<feature type="repeat" description="TPR" evidence="1">
    <location>
        <begin position="98"/>
        <end position="131"/>
    </location>
</feature>
<keyword evidence="1" id="KW-0802">TPR repeat</keyword>
<evidence type="ECO:0000256" key="1">
    <source>
        <dbReference type="PROSITE-ProRule" id="PRU00339"/>
    </source>
</evidence>
<evidence type="ECO:0000313" key="4">
    <source>
        <dbReference type="EMBL" id="OGF07198.1"/>
    </source>
</evidence>
<reference evidence="4 5" key="1">
    <citation type="journal article" date="2016" name="Nat. Commun.">
        <title>Thousands of microbial genomes shed light on interconnected biogeochemical processes in an aquifer system.</title>
        <authorList>
            <person name="Anantharaman K."/>
            <person name="Brown C.T."/>
            <person name="Hug L.A."/>
            <person name="Sharon I."/>
            <person name="Castelle C.J."/>
            <person name="Probst A.J."/>
            <person name="Thomas B.C."/>
            <person name="Singh A."/>
            <person name="Wilkins M.J."/>
            <person name="Karaoz U."/>
            <person name="Brodie E.L."/>
            <person name="Williams K.H."/>
            <person name="Hubbard S.S."/>
            <person name="Banfield J.F."/>
        </authorList>
    </citation>
    <scope>NUCLEOTIDE SEQUENCE [LARGE SCALE GENOMIC DNA]</scope>
</reference>
<dbReference type="Proteomes" id="UP000177230">
    <property type="component" value="Unassembled WGS sequence"/>
</dbReference>
<comment type="caution">
    <text evidence="4">The sequence shown here is derived from an EMBL/GenBank/DDBJ whole genome shotgun (WGS) entry which is preliminary data.</text>
</comment>
<dbReference type="Pfam" id="PF09976">
    <property type="entry name" value="TPR_21"/>
    <property type="match status" value="1"/>
</dbReference>
<dbReference type="SUPFAM" id="SSF48452">
    <property type="entry name" value="TPR-like"/>
    <property type="match status" value="1"/>
</dbReference>
<organism evidence="4 5">
    <name type="scientific">Candidatus Edwardsbacteria bacterium GWF2_54_11</name>
    <dbReference type="NCBI Taxonomy" id="1817851"/>
    <lineage>
        <taxon>Bacteria</taxon>
        <taxon>Candidatus Edwardsiibacteriota</taxon>
    </lineage>
</organism>
<dbReference type="PROSITE" id="PS50005">
    <property type="entry name" value="TPR"/>
    <property type="match status" value="1"/>
</dbReference>
<protein>
    <recommendedName>
        <fullName evidence="3">Ancillary SecYEG translocon subunit/Cell division coordinator CpoB TPR domain-containing protein</fullName>
    </recommendedName>
</protein>
<keyword evidence="2" id="KW-0472">Membrane</keyword>
<dbReference type="SMART" id="SM00028">
    <property type="entry name" value="TPR"/>
    <property type="match status" value="3"/>
</dbReference>
<proteinExistence type="predicted"/>
<gene>
    <name evidence="4" type="ORF">A2024_09785</name>
</gene>
<dbReference type="Gene3D" id="1.25.40.10">
    <property type="entry name" value="Tetratricopeptide repeat domain"/>
    <property type="match status" value="2"/>
</dbReference>
<keyword evidence="2" id="KW-0812">Transmembrane</keyword>
<dbReference type="EMBL" id="MFFM01000051">
    <property type="protein sequence ID" value="OGF07198.1"/>
    <property type="molecule type" value="Genomic_DNA"/>
</dbReference>
<feature type="domain" description="Ancillary SecYEG translocon subunit/Cell division coordinator CpoB TPR" evidence="3">
    <location>
        <begin position="26"/>
        <end position="130"/>
    </location>
</feature>
<sequence length="224" mass="25013">MSHNISKHRLKHDEFAEDMAKTINLFRKYSTEILAVLVGALIIVIGLFFVAQNRTKNEREANLLLGSAHAALFSGDAQQSRQGYEDIIKRFGSTESAKEAMINLGNLNFQMRNQEEALKNYQRAVQAKPKSYLLMSAAIGGVAACYEQAGDFNKAAEEYMQIFQRYPKQNYISLNAMLSAGRCYRAAGNNAKAREVYQGILSKYPDDQNAQKARSALAMLPTAE</sequence>
<name>A0A1F5QY98_9BACT</name>
<keyword evidence="2" id="KW-1133">Transmembrane helix</keyword>
<accession>A0A1F5QY98</accession>
<evidence type="ECO:0000313" key="5">
    <source>
        <dbReference type="Proteomes" id="UP000177230"/>
    </source>
</evidence>
<dbReference type="InterPro" id="IPR019734">
    <property type="entry name" value="TPR_rpt"/>
</dbReference>